<evidence type="ECO:0000313" key="5">
    <source>
        <dbReference type="Proteomes" id="UP000192923"/>
    </source>
</evidence>
<dbReference type="Pfam" id="PF02321">
    <property type="entry name" value="OEP"/>
    <property type="match status" value="2"/>
</dbReference>
<name>A0A1Y6CX44_9GAMM</name>
<proteinExistence type="inferred from homology"/>
<dbReference type="PANTHER" id="PTHR30203">
    <property type="entry name" value="OUTER MEMBRANE CATION EFFLUX PROTEIN"/>
    <property type="match status" value="1"/>
</dbReference>
<dbReference type="AlphaFoldDB" id="A0A1Y6CX44"/>
<comment type="similarity">
    <text evidence="1">Belongs to the outer membrane factor (OMF) (TC 1.B.17) family.</text>
</comment>
<dbReference type="STRING" id="1760988.SAMN02949497_2246"/>
<feature type="coiled-coil region" evidence="2">
    <location>
        <begin position="334"/>
        <end position="379"/>
    </location>
</feature>
<protein>
    <submittedName>
        <fullName evidence="4">Outer membrane protein, cobalt-zinc-cadmium efflux system</fullName>
    </submittedName>
</protein>
<sequence length="463" mass="50868">MTPPRHRSHTPRGNAIPDAPRSPQPRRSWHWLPLLLALALPTQAAAPPPDALPQAIDLGQLLRIAREHSPRYAAARTRVDAAQAEVVGAGVLPNPRVTYGTFQLSSRNNTMYDGKSQENLLVEVPVLIAGQRGARVEAAEKKVEATAAGVEAEFAGLLREAWGLFLKLQAGRERVDILDEAARDMDHLRALVAGREMAGSASPYDLLKIGVETKNVETRLENARTEQTATAGEIGILLGLPGWRPEALGEPGPLGVPDDPRQLWTSAEEKNPELETMRREEIAAEADIERARRERWPTPTLQAGTAYTDKPYGMTPYVGIAVELPIFDRGQGGLARAEAEKRRVQAERDFVASRTRVELERATELLKRRRAARDRFEREVLAHLPDLKQMAENSYRLGQGTLLELLDASRSRTDIRLSHLELIQAETEAELDALKASGLLVGVLEGVAAGKAGAVRPLELRSK</sequence>
<reference evidence="4 5" key="1">
    <citation type="submission" date="2016-12" db="EMBL/GenBank/DDBJ databases">
        <authorList>
            <person name="Song W.-J."/>
            <person name="Kurnit D.M."/>
        </authorList>
    </citation>
    <scope>NUCLEOTIDE SEQUENCE [LARGE SCALE GENOMIC DNA]</scope>
    <source>
        <strain evidence="4 5">175</strain>
    </source>
</reference>
<evidence type="ECO:0000256" key="1">
    <source>
        <dbReference type="ARBA" id="ARBA00007613"/>
    </source>
</evidence>
<accession>A0A1Y6CX44</accession>
<evidence type="ECO:0000313" key="4">
    <source>
        <dbReference type="EMBL" id="SMF94907.1"/>
    </source>
</evidence>
<keyword evidence="2" id="KW-0175">Coiled coil</keyword>
<dbReference type="RefSeq" id="WP_085212697.1">
    <property type="nucleotide sequence ID" value="NZ_FXAM01000001.1"/>
</dbReference>
<gene>
    <name evidence="4" type="ORF">SAMN02949497_2246</name>
</gene>
<feature type="region of interest" description="Disordered" evidence="3">
    <location>
        <begin position="1"/>
        <end position="24"/>
    </location>
</feature>
<feature type="compositionally biased region" description="Basic residues" evidence="3">
    <location>
        <begin position="1"/>
        <end position="10"/>
    </location>
</feature>
<dbReference type="InterPro" id="IPR010131">
    <property type="entry name" value="MdtP/NodT-like"/>
</dbReference>
<dbReference type="Gene3D" id="1.20.1600.10">
    <property type="entry name" value="Outer membrane efflux proteins (OEP)"/>
    <property type="match status" value="1"/>
</dbReference>
<dbReference type="SUPFAM" id="SSF56954">
    <property type="entry name" value="Outer membrane efflux proteins (OEP)"/>
    <property type="match status" value="1"/>
</dbReference>
<dbReference type="Proteomes" id="UP000192923">
    <property type="component" value="Unassembled WGS sequence"/>
</dbReference>
<dbReference type="OrthoDB" id="9772909at2"/>
<dbReference type="GO" id="GO:0015562">
    <property type="term" value="F:efflux transmembrane transporter activity"/>
    <property type="evidence" value="ECO:0007669"/>
    <property type="project" value="InterPro"/>
</dbReference>
<keyword evidence="5" id="KW-1185">Reference proteome</keyword>
<dbReference type="EMBL" id="FXAM01000001">
    <property type="protein sequence ID" value="SMF94907.1"/>
    <property type="molecule type" value="Genomic_DNA"/>
</dbReference>
<evidence type="ECO:0000256" key="2">
    <source>
        <dbReference type="SAM" id="Coils"/>
    </source>
</evidence>
<dbReference type="PANTHER" id="PTHR30203:SF24">
    <property type="entry name" value="BLR4935 PROTEIN"/>
    <property type="match status" value="1"/>
</dbReference>
<dbReference type="InterPro" id="IPR003423">
    <property type="entry name" value="OMP_efflux"/>
</dbReference>
<organism evidence="4 5">
    <name type="scientific">Methylomagnum ishizawai</name>
    <dbReference type="NCBI Taxonomy" id="1760988"/>
    <lineage>
        <taxon>Bacteria</taxon>
        <taxon>Pseudomonadati</taxon>
        <taxon>Pseudomonadota</taxon>
        <taxon>Gammaproteobacteria</taxon>
        <taxon>Methylococcales</taxon>
        <taxon>Methylococcaceae</taxon>
        <taxon>Methylomagnum</taxon>
    </lineage>
</organism>
<evidence type="ECO:0000256" key="3">
    <source>
        <dbReference type="SAM" id="MobiDB-lite"/>
    </source>
</evidence>